<dbReference type="InterPro" id="IPR036162">
    <property type="entry name" value="Resolvase-like_N_sf"/>
</dbReference>
<dbReference type="KEGG" id="cid:P73_1942"/>
<dbReference type="HOGENOM" id="CLU_1977585_0_0_5"/>
<organism evidence="4 5">
    <name type="scientific">Celeribacter indicus</name>
    <dbReference type="NCBI Taxonomy" id="1208324"/>
    <lineage>
        <taxon>Bacteria</taxon>
        <taxon>Pseudomonadati</taxon>
        <taxon>Pseudomonadota</taxon>
        <taxon>Alphaproteobacteria</taxon>
        <taxon>Rhodobacterales</taxon>
        <taxon>Roseobacteraceae</taxon>
        <taxon>Celeribacter</taxon>
    </lineage>
</organism>
<feature type="domain" description="Recombinase" evidence="3">
    <location>
        <begin position="92"/>
        <end position="126"/>
    </location>
</feature>
<evidence type="ECO:0000256" key="2">
    <source>
        <dbReference type="ARBA" id="ARBA00023172"/>
    </source>
</evidence>
<dbReference type="EMBL" id="CP004393">
    <property type="protein sequence ID" value="AJE46657.1"/>
    <property type="molecule type" value="Genomic_DNA"/>
</dbReference>
<dbReference type="PROSITE" id="PS51737">
    <property type="entry name" value="RECOMBINASE_DNA_BIND"/>
    <property type="match status" value="1"/>
</dbReference>
<dbReference type="Gene3D" id="3.90.1750.20">
    <property type="entry name" value="Putative Large Serine Recombinase, Chain B, Domain 2"/>
    <property type="match status" value="1"/>
</dbReference>
<keyword evidence="1" id="KW-0238">DNA-binding</keyword>
<sequence>MEIVGRTGSPLSAIQHICRLDWLIAIPEVSRLERFALRPETRSFNTATSMGRLSPNILLSFAQFEREVTAERIRDKVAASRKKGMWMDGAPPYGDRVDSRKLVVDEDAAEHVRWIFTHFLEVGSSS</sequence>
<dbReference type="AlphaFoldDB" id="A0A0B5E2J6"/>
<reference evidence="4 5" key="1">
    <citation type="journal article" date="2014" name="Int. J. Syst. Evol. Microbiol.">
        <title>Celeribacter indicus sp. nov., a polycyclic aromatic hydrocarbon-degrading bacterium from deep-sea sediment and reclassification of Huaishuia halophila as Celeribacter halophilus comb. nov.</title>
        <authorList>
            <person name="Lai Q."/>
            <person name="Cao J."/>
            <person name="Yuan J."/>
            <person name="Li F."/>
            <person name="Shao Z."/>
        </authorList>
    </citation>
    <scope>NUCLEOTIDE SEQUENCE [LARGE SCALE GENOMIC DNA]</scope>
    <source>
        <strain evidence="4">P73</strain>
    </source>
</reference>
<keyword evidence="2" id="KW-0233">DNA recombination</keyword>
<dbReference type="Pfam" id="PF00239">
    <property type="entry name" value="Resolvase"/>
    <property type="match status" value="1"/>
</dbReference>
<keyword evidence="5" id="KW-1185">Reference proteome</keyword>
<evidence type="ECO:0000313" key="5">
    <source>
        <dbReference type="Proteomes" id="UP000031521"/>
    </source>
</evidence>
<dbReference type="InterPro" id="IPR006119">
    <property type="entry name" value="Resolv_N"/>
</dbReference>
<dbReference type="PANTHER" id="PTHR30461">
    <property type="entry name" value="DNA-INVERTASE FROM LAMBDOID PROPHAGE"/>
    <property type="match status" value="1"/>
</dbReference>
<evidence type="ECO:0000259" key="3">
    <source>
        <dbReference type="PROSITE" id="PS51737"/>
    </source>
</evidence>
<dbReference type="GO" id="GO:0000150">
    <property type="term" value="F:DNA strand exchange activity"/>
    <property type="evidence" value="ECO:0007669"/>
    <property type="project" value="InterPro"/>
</dbReference>
<evidence type="ECO:0000313" key="4">
    <source>
        <dbReference type="EMBL" id="AJE46657.1"/>
    </source>
</evidence>
<dbReference type="InterPro" id="IPR011109">
    <property type="entry name" value="DNA_bind_recombinase_dom"/>
</dbReference>
<accession>A0A0B5E2J6</accession>
<dbReference type="InterPro" id="IPR038109">
    <property type="entry name" value="DNA_bind_recomb_sf"/>
</dbReference>
<dbReference type="Proteomes" id="UP000031521">
    <property type="component" value="Chromosome"/>
</dbReference>
<dbReference type="PANTHER" id="PTHR30461:SF2">
    <property type="entry name" value="SERINE RECOMBINASE PINE-RELATED"/>
    <property type="match status" value="1"/>
</dbReference>
<proteinExistence type="predicted"/>
<dbReference type="InterPro" id="IPR050639">
    <property type="entry name" value="SSR_resolvase"/>
</dbReference>
<evidence type="ECO:0000256" key="1">
    <source>
        <dbReference type="ARBA" id="ARBA00023125"/>
    </source>
</evidence>
<name>A0A0B5E2J6_9RHOB</name>
<dbReference type="SUPFAM" id="SSF53041">
    <property type="entry name" value="Resolvase-like"/>
    <property type="match status" value="1"/>
</dbReference>
<dbReference type="GO" id="GO:0003677">
    <property type="term" value="F:DNA binding"/>
    <property type="evidence" value="ECO:0007669"/>
    <property type="project" value="UniProtKB-KW"/>
</dbReference>
<gene>
    <name evidence="4" type="ORF">P73_1942</name>
</gene>
<dbReference type="STRING" id="1208324.P73_1942"/>
<protein>
    <submittedName>
        <fullName evidence="4">Resolvase</fullName>
    </submittedName>
</protein>